<organism evidence="1">
    <name type="scientific">Halalkalibacterium halodurans</name>
    <name type="common">Bacillus halodurans</name>
    <dbReference type="NCBI Taxonomy" id="86665"/>
    <lineage>
        <taxon>Bacteria</taxon>
        <taxon>Bacillati</taxon>
        <taxon>Bacillota</taxon>
        <taxon>Bacilli</taxon>
        <taxon>Bacillales</taxon>
        <taxon>Bacillaceae</taxon>
        <taxon>Halalkalibacterium (ex Joshi et al. 2022)</taxon>
    </lineage>
</organism>
<evidence type="ECO:0000313" key="1">
    <source>
        <dbReference type="EMBL" id="KOO39940.1"/>
    </source>
</evidence>
<dbReference type="RefSeq" id="WP_053431786.1">
    <property type="nucleotide sequence ID" value="NZ_CP040441.1"/>
</dbReference>
<dbReference type="PATRIC" id="fig|136160.3.peg.3388"/>
<dbReference type="GeneID" id="87596647"/>
<dbReference type="SUPFAM" id="SSF52540">
    <property type="entry name" value="P-loop containing nucleoside triphosphate hydrolases"/>
    <property type="match status" value="1"/>
</dbReference>
<accession>A0A0M0KME0</accession>
<sequence>MKRVMIIGPGGAGKSTFAKQLHERTGLPLIHLDAHFWKRGWVPSTTEEIAVMQKKWVQGEEWIIDGNYGATLEIRFAACDTVIYFDFPTYMTLYGILKRRLMYHGQSRSDMGEGCIEKLDWIFIKWVATYRRRKRPHTLRALTELPREKNVIIFRSRSDVRRFLQEIEQKPSEKRRDF</sequence>
<protein>
    <submittedName>
        <fullName evidence="1">AAA family ATPase</fullName>
    </submittedName>
</protein>
<reference evidence="1" key="1">
    <citation type="submission" date="2015-08" db="EMBL/GenBank/DDBJ databases">
        <title>Complete DNA Sequence of Pseudomonas syringae pv. actinidiae, the Causal Agent of Kiwifruit Canker Disease.</title>
        <authorList>
            <person name="Rikkerink E.H.A."/>
            <person name="Fineran P.C."/>
        </authorList>
    </citation>
    <scope>NUCLEOTIDE SEQUENCE</scope>
    <source>
        <strain evidence="1">DSM 13666</strain>
    </source>
</reference>
<comment type="caution">
    <text evidence="1">The sequence shown here is derived from an EMBL/GenBank/DDBJ whole genome shotgun (WGS) entry which is preliminary data.</text>
</comment>
<dbReference type="EMBL" id="LILD01000001">
    <property type="protein sequence ID" value="KOO39940.1"/>
    <property type="molecule type" value="Genomic_DNA"/>
</dbReference>
<dbReference type="InterPro" id="IPR027417">
    <property type="entry name" value="P-loop_NTPase"/>
</dbReference>
<dbReference type="Gene3D" id="3.40.50.300">
    <property type="entry name" value="P-loop containing nucleotide triphosphate hydrolases"/>
    <property type="match status" value="1"/>
</dbReference>
<dbReference type="InterPro" id="IPR052922">
    <property type="entry name" value="Cytidylate_Kinase-2"/>
</dbReference>
<dbReference type="PANTHER" id="PTHR37816:SF3">
    <property type="entry name" value="MODULATES DNA TOPOLOGY"/>
    <property type="match status" value="1"/>
</dbReference>
<gene>
    <name evidence="1" type="ORF">AMD02_14595</name>
</gene>
<dbReference type="NCBIfam" id="NF005994">
    <property type="entry name" value="PRK08118.1"/>
    <property type="match status" value="1"/>
</dbReference>
<dbReference type="PANTHER" id="PTHR37816">
    <property type="entry name" value="YALI0E33011P"/>
    <property type="match status" value="1"/>
</dbReference>
<proteinExistence type="predicted"/>
<name>A0A0M0KME0_ALKHA</name>
<dbReference type="AlphaFoldDB" id="A0A0M0KME0"/>